<dbReference type="InterPro" id="IPR014036">
    <property type="entry name" value="DeoR-like_C"/>
</dbReference>
<dbReference type="InterPro" id="IPR036390">
    <property type="entry name" value="WH_DNA-bd_sf"/>
</dbReference>
<dbReference type="Proteomes" id="UP000321234">
    <property type="component" value="Unassembled WGS sequence"/>
</dbReference>
<reference evidence="8 9" key="1">
    <citation type="submission" date="2019-07" db="EMBL/GenBank/DDBJ databases">
        <title>Quadrisphaera sp. strain DD2A genome sequencing and assembly.</title>
        <authorList>
            <person name="Kim I."/>
        </authorList>
    </citation>
    <scope>NUCLEOTIDE SEQUENCE [LARGE SCALE GENOMIC DNA]</scope>
    <source>
        <strain evidence="8 9">DD2A</strain>
    </source>
</reference>
<dbReference type="GO" id="GO:0003677">
    <property type="term" value="F:DNA binding"/>
    <property type="evidence" value="ECO:0007669"/>
    <property type="project" value="UniProtKB-KW"/>
</dbReference>
<evidence type="ECO:0000256" key="2">
    <source>
        <dbReference type="ARBA" id="ARBA00022491"/>
    </source>
</evidence>
<accession>A0A5C8Z4S9</accession>
<dbReference type="InterPro" id="IPR036388">
    <property type="entry name" value="WH-like_DNA-bd_sf"/>
</dbReference>
<evidence type="ECO:0000256" key="1">
    <source>
        <dbReference type="ARBA" id="ARBA00021390"/>
    </source>
</evidence>
<dbReference type="SMART" id="SM01134">
    <property type="entry name" value="DeoRC"/>
    <property type="match status" value="1"/>
</dbReference>
<comment type="caution">
    <text evidence="8">The sequence shown here is derived from an EMBL/GenBank/DDBJ whole genome shotgun (WGS) entry which is preliminary data.</text>
</comment>
<keyword evidence="9" id="KW-1185">Reference proteome</keyword>
<dbReference type="Pfam" id="PF00455">
    <property type="entry name" value="DeoRC"/>
    <property type="match status" value="1"/>
</dbReference>
<comment type="function">
    <text evidence="6">Repressor of the lactose catabolism operon. Galactose-6-phosphate is the inducer.</text>
</comment>
<sequence>MYATERHEAIAGLVRQHGRIAVTDVAAQFGVTTETVRRDLAALEKAGLLRRVHGGAVPTSSLTVVERAVADRDVERADAKDRIARAALDLVPTGGSIALDAGTTTVRLARLLPVDAPLLVVTSAVPVAAQLAGAGRIDLHLVGGRVRGTTHAAVGPDALAQIGALRVDTAFVGANGITADHGLTTPDHDEAALKRALVAAGRRVVVLADASKLGQEHLVRFAGLDQVDVLVTDASAPRRELKSLEARGVEVLVA</sequence>
<dbReference type="PROSITE" id="PS51000">
    <property type="entry name" value="HTH_DEOR_2"/>
    <property type="match status" value="1"/>
</dbReference>
<dbReference type="SUPFAM" id="SSF46785">
    <property type="entry name" value="Winged helix' DNA-binding domain"/>
    <property type="match status" value="1"/>
</dbReference>
<keyword evidence="5" id="KW-0804">Transcription</keyword>
<dbReference type="InterPro" id="IPR018356">
    <property type="entry name" value="Tscrpt_reg_HTH_DeoR_CS"/>
</dbReference>
<dbReference type="InterPro" id="IPR050313">
    <property type="entry name" value="Carb_Metab_HTH_regulators"/>
</dbReference>
<keyword evidence="4" id="KW-0238">DNA-binding</keyword>
<dbReference type="InterPro" id="IPR037171">
    <property type="entry name" value="NagB/RpiA_transferase-like"/>
</dbReference>
<dbReference type="AlphaFoldDB" id="A0A5C8Z4S9"/>
<dbReference type="GO" id="GO:0003700">
    <property type="term" value="F:DNA-binding transcription factor activity"/>
    <property type="evidence" value="ECO:0007669"/>
    <property type="project" value="InterPro"/>
</dbReference>
<dbReference type="Gene3D" id="1.10.10.10">
    <property type="entry name" value="Winged helix-like DNA-binding domain superfamily/Winged helix DNA-binding domain"/>
    <property type="match status" value="1"/>
</dbReference>
<evidence type="ECO:0000259" key="7">
    <source>
        <dbReference type="PROSITE" id="PS51000"/>
    </source>
</evidence>
<dbReference type="RefSeq" id="WP_147928027.1">
    <property type="nucleotide sequence ID" value="NZ_VKAC01000013.1"/>
</dbReference>
<evidence type="ECO:0000256" key="6">
    <source>
        <dbReference type="ARBA" id="ARBA00024937"/>
    </source>
</evidence>
<keyword evidence="2" id="KW-0678">Repressor</keyword>
<keyword evidence="3" id="KW-0805">Transcription regulation</keyword>
<dbReference type="PANTHER" id="PTHR30363">
    <property type="entry name" value="HTH-TYPE TRANSCRIPTIONAL REGULATOR SRLR-RELATED"/>
    <property type="match status" value="1"/>
</dbReference>
<dbReference type="Gene3D" id="3.40.50.1360">
    <property type="match status" value="1"/>
</dbReference>
<dbReference type="SMART" id="SM00420">
    <property type="entry name" value="HTH_DEOR"/>
    <property type="match status" value="1"/>
</dbReference>
<feature type="domain" description="HTH deoR-type" evidence="7">
    <location>
        <begin position="3"/>
        <end position="58"/>
    </location>
</feature>
<dbReference type="PRINTS" id="PR00037">
    <property type="entry name" value="HTHLACR"/>
</dbReference>
<protein>
    <recommendedName>
        <fullName evidence="1">Lactose phosphotransferase system repressor</fullName>
    </recommendedName>
</protein>
<dbReference type="PROSITE" id="PS00894">
    <property type="entry name" value="HTH_DEOR_1"/>
    <property type="match status" value="1"/>
</dbReference>
<dbReference type="Pfam" id="PF08220">
    <property type="entry name" value="HTH_DeoR"/>
    <property type="match status" value="1"/>
</dbReference>
<evidence type="ECO:0000256" key="5">
    <source>
        <dbReference type="ARBA" id="ARBA00023163"/>
    </source>
</evidence>
<dbReference type="SUPFAM" id="SSF100950">
    <property type="entry name" value="NagB/RpiA/CoA transferase-like"/>
    <property type="match status" value="1"/>
</dbReference>
<evidence type="ECO:0000256" key="3">
    <source>
        <dbReference type="ARBA" id="ARBA00023015"/>
    </source>
</evidence>
<name>A0A5C8Z4S9_9ACTN</name>
<dbReference type="InterPro" id="IPR001034">
    <property type="entry name" value="DeoR_HTH"/>
</dbReference>
<evidence type="ECO:0000313" key="9">
    <source>
        <dbReference type="Proteomes" id="UP000321234"/>
    </source>
</evidence>
<gene>
    <name evidence="8" type="ORF">FMM08_19380</name>
</gene>
<organism evidence="8 9">
    <name type="scientific">Quadrisphaera setariae</name>
    <dbReference type="NCBI Taxonomy" id="2593304"/>
    <lineage>
        <taxon>Bacteria</taxon>
        <taxon>Bacillati</taxon>
        <taxon>Actinomycetota</taxon>
        <taxon>Actinomycetes</taxon>
        <taxon>Kineosporiales</taxon>
        <taxon>Kineosporiaceae</taxon>
        <taxon>Quadrisphaera</taxon>
    </lineage>
</organism>
<dbReference type="PANTHER" id="PTHR30363:SF4">
    <property type="entry name" value="GLYCEROL-3-PHOSPHATE REGULON REPRESSOR"/>
    <property type="match status" value="1"/>
</dbReference>
<dbReference type="EMBL" id="VKAC01000013">
    <property type="protein sequence ID" value="TXR52597.1"/>
    <property type="molecule type" value="Genomic_DNA"/>
</dbReference>
<evidence type="ECO:0000256" key="4">
    <source>
        <dbReference type="ARBA" id="ARBA00023125"/>
    </source>
</evidence>
<proteinExistence type="predicted"/>
<dbReference type="OrthoDB" id="7688673at2"/>
<evidence type="ECO:0000313" key="8">
    <source>
        <dbReference type="EMBL" id="TXR52597.1"/>
    </source>
</evidence>